<evidence type="ECO:0000259" key="3">
    <source>
        <dbReference type="Pfam" id="PF00144"/>
    </source>
</evidence>
<dbReference type="GO" id="GO:0016787">
    <property type="term" value="F:hydrolase activity"/>
    <property type="evidence" value="ECO:0007669"/>
    <property type="project" value="UniProtKB-KW"/>
</dbReference>
<feature type="domain" description="Beta-lactamase-related" evidence="3">
    <location>
        <begin position="6"/>
        <end position="357"/>
    </location>
</feature>
<evidence type="ECO:0000256" key="1">
    <source>
        <dbReference type="ARBA" id="ARBA00009009"/>
    </source>
</evidence>
<sequence length="388" mass="42630">MTSSIESTFEAAVAAKVIPGAIVVASSTDGKFKYARSFGLRSLKDVVDGTPEQLELDAVLWMGSCTKIMTAIAALQCVERGHFTLDEDVTRLLPELKDIELQVPCNGGGFELVKAKNTITMRRLLNHTSGLSYTKFGKLDLPLLERCLAPLVFEPGKGFMYGTGTDFAGLMVERVTGLTLETYIQQNVAAPLGIKRICFRPPEHPDMLARLPDVSKRILSSGELEYTADKIWPLDFKEDSGGSGAYTTIPEFQRILHSITANDGVLLTSTMVDELFRPDMDPEVVQSVKKTLENETTNNIFGGLPKGTEVSYAMGGMVVLEDLEGRRPKGTLHWGALLNIFFWMDRENGLSGIFGSQVFPAGDTKCLGLFAEFESGVYEAYRSIVEDR</sequence>
<organism evidence="4 5">
    <name type="scientific">Apodospora peruviana</name>
    <dbReference type="NCBI Taxonomy" id="516989"/>
    <lineage>
        <taxon>Eukaryota</taxon>
        <taxon>Fungi</taxon>
        <taxon>Dikarya</taxon>
        <taxon>Ascomycota</taxon>
        <taxon>Pezizomycotina</taxon>
        <taxon>Sordariomycetes</taxon>
        <taxon>Sordariomycetidae</taxon>
        <taxon>Sordariales</taxon>
        <taxon>Lasiosphaeriaceae</taxon>
        <taxon>Apodospora</taxon>
    </lineage>
</organism>
<keyword evidence="2" id="KW-0378">Hydrolase</keyword>
<accession>A0AAE0M1N3</accession>
<reference evidence="4" key="1">
    <citation type="journal article" date="2023" name="Mol. Phylogenet. Evol.">
        <title>Genome-scale phylogeny and comparative genomics of the fungal order Sordariales.</title>
        <authorList>
            <person name="Hensen N."/>
            <person name="Bonometti L."/>
            <person name="Westerberg I."/>
            <person name="Brannstrom I.O."/>
            <person name="Guillou S."/>
            <person name="Cros-Aarteil S."/>
            <person name="Calhoun S."/>
            <person name="Haridas S."/>
            <person name="Kuo A."/>
            <person name="Mondo S."/>
            <person name="Pangilinan J."/>
            <person name="Riley R."/>
            <person name="LaButti K."/>
            <person name="Andreopoulos B."/>
            <person name="Lipzen A."/>
            <person name="Chen C."/>
            <person name="Yan M."/>
            <person name="Daum C."/>
            <person name="Ng V."/>
            <person name="Clum A."/>
            <person name="Steindorff A."/>
            <person name="Ohm R.A."/>
            <person name="Martin F."/>
            <person name="Silar P."/>
            <person name="Natvig D.O."/>
            <person name="Lalanne C."/>
            <person name="Gautier V."/>
            <person name="Ament-Velasquez S.L."/>
            <person name="Kruys A."/>
            <person name="Hutchinson M.I."/>
            <person name="Powell A.J."/>
            <person name="Barry K."/>
            <person name="Miller A.N."/>
            <person name="Grigoriev I.V."/>
            <person name="Debuchy R."/>
            <person name="Gladieux P."/>
            <person name="Hiltunen Thoren M."/>
            <person name="Johannesson H."/>
        </authorList>
    </citation>
    <scope>NUCLEOTIDE SEQUENCE</scope>
    <source>
        <strain evidence="4">CBS 118394</strain>
    </source>
</reference>
<keyword evidence="5" id="KW-1185">Reference proteome</keyword>
<comment type="caution">
    <text evidence="4">The sequence shown here is derived from an EMBL/GenBank/DDBJ whole genome shotgun (WGS) entry which is preliminary data.</text>
</comment>
<evidence type="ECO:0000313" key="5">
    <source>
        <dbReference type="Proteomes" id="UP001283341"/>
    </source>
</evidence>
<evidence type="ECO:0000256" key="2">
    <source>
        <dbReference type="ARBA" id="ARBA00022801"/>
    </source>
</evidence>
<name>A0AAE0M1N3_9PEZI</name>
<dbReference type="PANTHER" id="PTHR43283:SF17">
    <property type="entry name" value="(LOVD), PUTATIVE (AFU_ORTHOLOGUE AFUA_5G00920)-RELATED"/>
    <property type="match status" value="1"/>
</dbReference>
<dbReference type="EMBL" id="JAUEDM010000005">
    <property type="protein sequence ID" value="KAK3315827.1"/>
    <property type="molecule type" value="Genomic_DNA"/>
</dbReference>
<dbReference type="PANTHER" id="PTHR43283">
    <property type="entry name" value="BETA-LACTAMASE-RELATED"/>
    <property type="match status" value="1"/>
</dbReference>
<proteinExistence type="inferred from homology"/>
<dbReference type="AlphaFoldDB" id="A0AAE0M1N3"/>
<protein>
    <submittedName>
        <fullName evidence="4">Beta-lactamase/transpeptidase-like protein</fullName>
    </submittedName>
</protein>
<gene>
    <name evidence="4" type="ORF">B0H66DRAFT_559796</name>
</gene>
<reference evidence="4" key="2">
    <citation type="submission" date="2023-06" db="EMBL/GenBank/DDBJ databases">
        <authorList>
            <consortium name="Lawrence Berkeley National Laboratory"/>
            <person name="Haridas S."/>
            <person name="Hensen N."/>
            <person name="Bonometti L."/>
            <person name="Westerberg I."/>
            <person name="Brannstrom I.O."/>
            <person name="Guillou S."/>
            <person name="Cros-Aarteil S."/>
            <person name="Calhoun S."/>
            <person name="Kuo A."/>
            <person name="Mondo S."/>
            <person name="Pangilinan J."/>
            <person name="Riley R."/>
            <person name="Labutti K."/>
            <person name="Andreopoulos B."/>
            <person name="Lipzen A."/>
            <person name="Chen C."/>
            <person name="Yanf M."/>
            <person name="Daum C."/>
            <person name="Ng V."/>
            <person name="Clum A."/>
            <person name="Steindorff A."/>
            <person name="Ohm R."/>
            <person name="Martin F."/>
            <person name="Silar P."/>
            <person name="Natvig D."/>
            <person name="Lalanne C."/>
            <person name="Gautier V."/>
            <person name="Ament-Velasquez S.L."/>
            <person name="Kruys A."/>
            <person name="Hutchinson M.I."/>
            <person name="Powell A.J."/>
            <person name="Barry K."/>
            <person name="Miller A.N."/>
            <person name="Grigoriev I.V."/>
            <person name="Debuchy R."/>
            <person name="Gladieux P."/>
            <person name="Thoren M.H."/>
            <person name="Johannesson H."/>
        </authorList>
    </citation>
    <scope>NUCLEOTIDE SEQUENCE</scope>
    <source>
        <strain evidence="4">CBS 118394</strain>
    </source>
</reference>
<dbReference type="InterPro" id="IPR012338">
    <property type="entry name" value="Beta-lactam/transpept-like"/>
</dbReference>
<dbReference type="SUPFAM" id="SSF56601">
    <property type="entry name" value="beta-lactamase/transpeptidase-like"/>
    <property type="match status" value="1"/>
</dbReference>
<comment type="similarity">
    <text evidence="1">Belongs to the class-A beta-lactamase family.</text>
</comment>
<evidence type="ECO:0000313" key="4">
    <source>
        <dbReference type="EMBL" id="KAK3315827.1"/>
    </source>
</evidence>
<dbReference type="Proteomes" id="UP001283341">
    <property type="component" value="Unassembled WGS sequence"/>
</dbReference>
<dbReference type="InterPro" id="IPR001466">
    <property type="entry name" value="Beta-lactam-related"/>
</dbReference>
<dbReference type="Gene3D" id="3.40.710.10">
    <property type="entry name" value="DD-peptidase/beta-lactamase superfamily"/>
    <property type="match status" value="1"/>
</dbReference>
<dbReference type="Pfam" id="PF00144">
    <property type="entry name" value="Beta-lactamase"/>
    <property type="match status" value="1"/>
</dbReference>
<dbReference type="InterPro" id="IPR050789">
    <property type="entry name" value="Diverse_Enzym_Activities"/>
</dbReference>